<evidence type="ECO:0000256" key="3">
    <source>
        <dbReference type="ARBA" id="ARBA00022771"/>
    </source>
</evidence>
<keyword evidence="4" id="KW-0862">Zinc</keyword>
<protein>
    <recommendedName>
        <fullName evidence="9">BED-type domain-containing protein</fullName>
    </recommendedName>
</protein>
<dbReference type="SUPFAM" id="SSF53098">
    <property type="entry name" value="Ribonuclease H-like"/>
    <property type="match status" value="1"/>
</dbReference>
<feature type="compositionally biased region" description="Polar residues" evidence="8">
    <location>
        <begin position="1"/>
        <end position="14"/>
    </location>
</feature>
<comment type="subcellular location">
    <subcellularLocation>
        <location evidence="1">Nucleus</location>
    </subcellularLocation>
</comment>
<comment type="caution">
    <text evidence="10">The sequence shown here is derived from an EMBL/GenBank/DDBJ whole genome shotgun (WGS) entry which is preliminary data.</text>
</comment>
<proteinExistence type="predicted"/>
<accession>A0A9P0ZQN3</accession>
<keyword evidence="2" id="KW-0479">Metal-binding</keyword>
<dbReference type="PANTHER" id="PTHR32166:SF122">
    <property type="entry name" value="OS09G0499600 PROTEIN"/>
    <property type="match status" value="1"/>
</dbReference>
<organism evidence="10 11">
    <name type="scientific">Cuscuta europaea</name>
    <name type="common">European dodder</name>
    <dbReference type="NCBI Taxonomy" id="41803"/>
    <lineage>
        <taxon>Eukaryota</taxon>
        <taxon>Viridiplantae</taxon>
        <taxon>Streptophyta</taxon>
        <taxon>Embryophyta</taxon>
        <taxon>Tracheophyta</taxon>
        <taxon>Spermatophyta</taxon>
        <taxon>Magnoliopsida</taxon>
        <taxon>eudicotyledons</taxon>
        <taxon>Gunneridae</taxon>
        <taxon>Pentapetalae</taxon>
        <taxon>asterids</taxon>
        <taxon>lamiids</taxon>
        <taxon>Solanales</taxon>
        <taxon>Convolvulaceae</taxon>
        <taxon>Cuscuteae</taxon>
        <taxon>Cuscuta</taxon>
        <taxon>Cuscuta subgen. Cuscuta</taxon>
    </lineage>
</organism>
<keyword evidence="11" id="KW-1185">Reference proteome</keyword>
<evidence type="ECO:0000259" key="9">
    <source>
        <dbReference type="PROSITE" id="PS50808"/>
    </source>
</evidence>
<dbReference type="AlphaFoldDB" id="A0A9P0ZQN3"/>
<keyword evidence="3 7" id="KW-0863">Zinc-finger</keyword>
<dbReference type="GO" id="GO:0003677">
    <property type="term" value="F:DNA binding"/>
    <property type="evidence" value="ECO:0007669"/>
    <property type="project" value="UniProtKB-KW"/>
</dbReference>
<evidence type="ECO:0000256" key="6">
    <source>
        <dbReference type="ARBA" id="ARBA00023242"/>
    </source>
</evidence>
<dbReference type="Proteomes" id="UP001152484">
    <property type="component" value="Unassembled WGS sequence"/>
</dbReference>
<dbReference type="InterPro" id="IPR007021">
    <property type="entry name" value="DUF659"/>
</dbReference>
<dbReference type="GO" id="GO:0046983">
    <property type="term" value="F:protein dimerization activity"/>
    <property type="evidence" value="ECO:0007669"/>
    <property type="project" value="InterPro"/>
</dbReference>
<evidence type="ECO:0000313" key="10">
    <source>
        <dbReference type="EMBL" id="CAH9107262.1"/>
    </source>
</evidence>
<evidence type="ECO:0000256" key="1">
    <source>
        <dbReference type="ARBA" id="ARBA00004123"/>
    </source>
</evidence>
<feature type="domain" description="BED-type" evidence="9">
    <location>
        <begin position="16"/>
        <end position="77"/>
    </location>
</feature>
<evidence type="ECO:0000256" key="8">
    <source>
        <dbReference type="SAM" id="MobiDB-lite"/>
    </source>
</evidence>
<evidence type="ECO:0000256" key="5">
    <source>
        <dbReference type="ARBA" id="ARBA00023125"/>
    </source>
</evidence>
<keyword evidence="5" id="KW-0238">DNA-binding</keyword>
<dbReference type="Pfam" id="PF04937">
    <property type="entry name" value="DUF659"/>
    <property type="match status" value="1"/>
</dbReference>
<dbReference type="PANTHER" id="PTHR32166">
    <property type="entry name" value="OSJNBA0013A04.12 PROTEIN"/>
    <property type="match status" value="1"/>
</dbReference>
<gene>
    <name evidence="10" type="ORF">CEURO_LOCUS17678</name>
</gene>
<name>A0A9P0ZQN3_CUSEU</name>
<feature type="compositionally biased region" description="Basic and acidic residues" evidence="8">
    <location>
        <begin position="708"/>
        <end position="717"/>
    </location>
</feature>
<dbReference type="PROSITE" id="PS50808">
    <property type="entry name" value="ZF_BED"/>
    <property type="match status" value="1"/>
</dbReference>
<dbReference type="Pfam" id="PF05699">
    <property type="entry name" value="Dimer_Tnp_hAT"/>
    <property type="match status" value="1"/>
</dbReference>
<keyword evidence="6" id="KW-0539">Nucleus</keyword>
<feature type="region of interest" description="Disordered" evidence="8">
    <location>
        <begin position="702"/>
        <end position="742"/>
    </location>
</feature>
<dbReference type="GO" id="GO:0005634">
    <property type="term" value="C:nucleus"/>
    <property type="evidence" value="ECO:0007669"/>
    <property type="project" value="UniProtKB-SubCell"/>
</dbReference>
<feature type="region of interest" description="Disordered" evidence="8">
    <location>
        <begin position="1"/>
        <end position="27"/>
    </location>
</feature>
<evidence type="ECO:0000256" key="4">
    <source>
        <dbReference type="ARBA" id="ARBA00022833"/>
    </source>
</evidence>
<dbReference type="GO" id="GO:0008270">
    <property type="term" value="F:zinc ion binding"/>
    <property type="evidence" value="ECO:0007669"/>
    <property type="project" value="UniProtKB-KW"/>
</dbReference>
<dbReference type="InterPro" id="IPR012337">
    <property type="entry name" value="RNaseH-like_sf"/>
</dbReference>
<dbReference type="InterPro" id="IPR003656">
    <property type="entry name" value="Znf_BED"/>
</dbReference>
<feature type="compositionally biased region" description="Basic and acidic residues" evidence="8">
    <location>
        <begin position="730"/>
        <end position="742"/>
    </location>
</feature>
<evidence type="ECO:0000256" key="7">
    <source>
        <dbReference type="PROSITE-ProRule" id="PRU00027"/>
    </source>
</evidence>
<dbReference type="EMBL" id="CAMAPE010000050">
    <property type="protein sequence ID" value="CAH9107262.1"/>
    <property type="molecule type" value="Genomic_DNA"/>
</dbReference>
<sequence>MVKPSKNQGEGSSSNKDKDPAWQYGTKLNPPAGKTGYVYAKCKYCNKVITSGVGRLKEHLAGTHKNVAPCKSVPENVKKDVLAMLKNYQDQKHVNQKFFDEMVDSGSYFGTGVTGPQPRGPIDRFVTRPGSSSRDVANEQEVVEDDILPNKMSKTTMRERRNLVCQDVGRFFFENAIAFNVARSPSYFNMLRSVSNYGAGFKPPSMHELRTWILKAEYDTTNTYVEEVKKTWPHTGVTIMSYGWSDTRNRGLLNILVNNQYGNVFLRSVDASDRVKYATYLFELLDGVVEEIGESLVVQIVTDNASAYKAAGRLLMEKRKHLYWTPCAAHCIDLMLEKIGELPQNKNVLIKAKKVTNFIYNRVWVLQLMRKFIGKDLVRPGPTRFATAFLTLDCMATAKEPLQRMFVSKQWTSSRYAKLVEGKEVKMIVMDDRTFWPRVAYSIKTSRPLVEVLRIVDGDEPAMGFIYGAMDSAKEKIAENFGNQYSTYSEIWKIIDEKWEHQLHRDLHAAAYYLNPRFKWEDDFSTHVEVKKGLYACMERLISDSSDFNQADAQMDEYRYKRGLFGMRAAQNSYKTRPPVEWWDQFGDHIPELRAFAVKILGLTCSSSACERNWSTFNQVHTKRRNRLSAIKLNSLVFIMFNKKLKFRKSRLQKKEDNLIFDNVSSDDEWIAEPNADDGESVDARDELALVVDEMDNEFRGVDLTVGTKEDNEARENEGDDNENDITNLDTHEEDDRLSFED</sequence>
<dbReference type="OrthoDB" id="1674317at2759"/>
<evidence type="ECO:0000256" key="2">
    <source>
        <dbReference type="ARBA" id="ARBA00022723"/>
    </source>
</evidence>
<evidence type="ECO:0000313" key="11">
    <source>
        <dbReference type="Proteomes" id="UP001152484"/>
    </source>
</evidence>
<reference evidence="10" key="1">
    <citation type="submission" date="2022-07" db="EMBL/GenBank/DDBJ databases">
        <authorList>
            <person name="Macas J."/>
            <person name="Novak P."/>
            <person name="Neumann P."/>
        </authorList>
    </citation>
    <scope>NUCLEOTIDE SEQUENCE</scope>
</reference>
<dbReference type="InterPro" id="IPR008906">
    <property type="entry name" value="HATC_C_dom"/>
</dbReference>